<dbReference type="Pfam" id="PF20240">
    <property type="entry name" value="DUF6597"/>
    <property type="match status" value="1"/>
</dbReference>
<dbReference type="InterPro" id="IPR009057">
    <property type="entry name" value="Homeodomain-like_sf"/>
</dbReference>
<proteinExistence type="predicted"/>
<dbReference type="GO" id="GO:0043565">
    <property type="term" value="F:sequence-specific DNA binding"/>
    <property type="evidence" value="ECO:0007669"/>
    <property type="project" value="InterPro"/>
</dbReference>
<dbReference type="Proteomes" id="UP000190341">
    <property type="component" value="Unassembled WGS sequence"/>
</dbReference>
<dbReference type="EMBL" id="FUZV01000001">
    <property type="protein sequence ID" value="SKC61127.1"/>
    <property type="molecule type" value="Genomic_DNA"/>
</dbReference>
<evidence type="ECO:0000313" key="6">
    <source>
        <dbReference type="Proteomes" id="UP000190341"/>
    </source>
</evidence>
<dbReference type="SUPFAM" id="SSF46689">
    <property type="entry name" value="Homeodomain-like"/>
    <property type="match status" value="1"/>
</dbReference>
<keyword evidence="3" id="KW-0804">Transcription</keyword>
<dbReference type="STRING" id="428993.SAMN06296058_1557"/>
<protein>
    <submittedName>
        <fullName evidence="5">Transcriptional regulator, AraC family</fullName>
    </submittedName>
</protein>
<dbReference type="GO" id="GO:0003700">
    <property type="term" value="F:DNA-binding transcription factor activity"/>
    <property type="evidence" value="ECO:0007669"/>
    <property type="project" value="InterPro"/>
</dbReference>
<evidence type="ECO:0000256" key="3">
    <source>
        <dbReference type="ARBA" id="ARBA00023163"/>
    </source>
</evidence>
<dbReference type="PROSITE" id="PS01124">
    <property type="entry name" value="HTH_ARAC_FAMILY_2"/>
    <property type="match status" value="1"/>
</dbReference>
<evidence type="ECO:0000256" key="2">
    <source>
        <dbReference type="ARBA" id="ARBA00023125"/>
    </source>
</evidence>
<dbReference type="PANTHER" id="PTHR46796">
    <property type="entry name" value="HTH-TYPE TRANSCRIPTIONAL ACTIVATOR RHAS-RELATED"/>
    <property type="match status" value="1"/>
</dbReference>
<evidence type="ECO:0000313" key="5">
    <source>
        <dbReference type="EMBL" id="SKC61127.1"/>
    </source>
</evidence>
<sequence length="269" mass="30026">MTRDPGPARGVLHADPSAGAFEHARIAPAPELDAIVAHYWRVRWQLRGGLEQTRQTLPHPNVHLVITNGVATVSGVHTARFTTTLRGDGEVFGIKFRAGGVRATLGMPVSKLRDRTLPAREVLGAWVDELVAVLARSHEDAERIAAINAVLLANTRAPSQAGQRAGIILDAIAGDDTLLRVDDVLSRWPMQRRTLERLFDDEVGVSPKWVIQRYRLHEALARMTREAPVDWAQFAQDLGYFDQAHFIRDFRSQVGMTPSAYHRRLQRTD</sequence>
<evidence type="ECO:0000259" key="4">
    <source>
        <dbReference type="PROSITE" id="PS01124"/>
    </source>
</evidence>
<evidence type="ECO:0000256" key="1">
    <source>
        <dbReference type="ARBA" id="ARBA00023015"/>
    </source>
</evidence>
<feature type="domain" description="HTH araC/xylS-type" evidence="4">
    <location>
        <begin position="163"/>
        <end position="264"/>
    </location>
</feature>
<gene>
    <name evidence="5" type="ORF">SAMN06296058_1557</name>
</gene>
<dbReference type="RefSeq" id="WP_079723848.1">
    <property type="nucleotide sequence ID" value="NZ_BMCL01000002.1"/>
</dbReference>
<dbReference type="AlphaFoldDB" id="A0A1T5KBS3"/>
<reference evidence="5 6" key="1">
    <citation type="submission" date="2017-02" db="EMBL/GenBank/DDBJ databases">
        <authorList>
            <person name="Peterson S.W."/>
        </authorList>
    </citation>
    <scope>NUCLEOTIDE SEQUENCE [LARGE SCALE GENOMIC DNA]</scope>
    <source>
        <strain evidence="5 6">P15</strain>
    </source>
</reference>
<keyword evidence="6" id="KW-1185">Reference proteome</keyword>
<dbReference type="Pfam" id="PF12833">
    <property type="entry name" value="HTH_18"/>
    <property type="match status" value="1"/>
</dbReference>
<keyword evidence="1" id="KW-0805">Transcription regulation</keyword>
<dbReference type="Gene3D" id="1.10.10.60">
    <property type="entry name" value="Homeodomain-like"/>
    <property type="match status" value="1"/>
</dbReference>
<name>A0A1T5KBS3_9GAMM</name>
<dbReference type="InterPro" id="IPR018060">
    <property type="entry name" value="HTH_AraC"/>
</dbReference>
<accession>A0A1T5KBS3</accession>
<dbReference type="OrthoDB" id="9809338at2"/>
<organism evidence="5 6">
    <name type="scientific">Pseudoxanthomonas indica</name>
    <dbReference type="NCBI Taxonomy" id="428993"/>
    <lineage>
        <taxon>Bacteria</taxon>
        <taxon>Pseudomonadati</taxon>
        <taxon>Pseudomonadota</taxon>
        <taxon>Gammaproteobacteria</taxon>
        <taxon>Lysobacterales</taxon>
        <taxon>Lysobacteraceae</taxon>
        <taxon>Pseudoxanthomonas</taxon>
    </lineage>
</organism>
<keyword evidence="2" id="KW-0238">DNA-binding</keyword>
<dbReference type="InterPro" id="IPR046532">
    <property type="entry name" value="DUF6597"/>
</dbReference>
<dbReference type="SMART" id="SM00342">
    <property type="entry name" value="HTH_ARAC"/>
    <property type="match status" value="1"/>
</dbReference>
<dbReference type="InterPro" id="IPR050204">
    <property type="entry name" value="AraC_XylS_family_regulators"/>
</dbReference>